<dbReference type="PROSITE" id="PS00194">
    <property type="entry name" value="THIOREDOXIN_1"/>
    <property type="match status" value="1"/>
</dbReference>
<keyword evidence="3" id="KW-0201">Cytochrome c-type biogenesis</keyword>
<dbReference type="GO" id="GO:0015036">
    <property type="term" value="F:disulfide oxidoreductase activity"/>
    <property type="evidence" value="ECO:0007669"/>
    <property type="project" value="InterPro"/>
</dbReference>
<protein>
    <submittedName>
        <fullName evidence="7">Thiol:disulfide interchange protein</fullName>
    </submittedName>
</protein>
<sequence>MKAKFLIPFAVFLLLAGFLFKGLYMDPKMLPTAYQDKPLPQFVLPTLFEPEQTFSSESMKGKVWMLNVWSTWCAPCKQEHPYLVALKRQGLKTPIVGLLYRDQPGAAQAELRSMGNPYDLVLYDRDNKVGIDLGVTGVPETFIIDKKGFVRAKVSYPILDDNWNKDVKPLIEKLEAE</sequence>
<dbReference type="NCBIfam" id="TIGR00385">
    <property type="entry name" value="dsbE"/>
    <property type="match status" value="1"/>
</dbReference>
<evidence type="ECO:0000256" key="5">
    <source>
        <dbReference type="ARBA" id="ARBA00023284"/>
    </source>
</evidence>
<gene>
    <name evidence="7" type="primary">ccmG</name>
    <name evidence="7" type="ORF">SUTMEG_15810</name>
</gene>
<dbReference type="InterPro" id="IPR017937">
    <property type="entry name" value="Thioredoxin_CS"/>
</dbReference>
<dbReference type="PROSITE" id="PS51352">
    <property type="entry name" value="THIOREDOXIN_2"/>
    <property type="match status" value="1"/>
</dbReference>
<dbReference type="PANTHER" id="PTHR42852:SF6">
    <property type="entry name" value="THIOL:DISULFIDE INTERCHANGE PROTEIN DSBE"/>
    <property type="match status" value="1"/>
</dbReference>
<dbReference type="PANTHER" id="PTHR42852">
    <property type="entry name" value="THIOL:DISULFIDE INTERCHANGE PROTEIN DSBE"/>
    <property type="match status" value="1"/>
</dbReference>
<dbReference type="Pfam" id="PF08534">
    <property type="entry name" value="Redoxin"/>
    <property type="match status" value="1"/>
</dbReference>
<name>A0A2Z6ICN9_9BURK</name>
<dbReference type="Proteomes" id="UP000271003">
    <property type="component" value="Chromosome"/>
</dbReference>
<evidence type="ECO:0000256" key="3">
    <source>
        <dbReference type="ARBA" id="ARBA00022748"/>
    </source>
</evidence>
<dbReference type="Gene3D" id="3.40.30.10">
    <property type="entry name" value="Glutaredoxin"/>
    <property type="match status" value="1"/>
</dbReference>
<dbReference type="GO" id="GO:0030288">
    <property type="term" value="C:outer membrane-bounded periplasmic space"/>
    <property type="evidence" value="ECO:0007669"/>
    <property type="project" value="InterPro"/>
</dbReference>
<evidence type="ECO:0000313" key="7">
    <source>
        <dbReference type="EMBL" id="BBF23690.1"/>
    </source>
</evidence>
<reference evidence="7 8" key="1">
    <citation type="journal article" date="2018" name="Int. J. Syst. Evol. Microbiol.">
        <title>Mesosutterella multiformis gen. nov., sp. nov., a member of the family Sutterellaceae and Sutterella megalosphaeroides sp. nov., isolated from human faeces.</title>
        <authorList>
            <person name="Sakamoto M."/>
            <person name="Ikeyama N."/>
            <person name="Kunihiro T."/>
            <person name="Iino T."/>
            <person name="Yuki M."/>
            <person name="Ohkuma M."/>
        </authorList>
    </citation>
    <scope>NUCLEOTIDE SEQUENCE [LARGE SCALE GENOMIC DNA]</scope>
    <source>
        <strain evidence="7 8">6FBBBH3</strain>
    </source>
</reference>
<evidence type="ECO:0000256" key="1">
    <source>
        <dbReference type="ARBA" id="ARBA00004196"/>
    </source>
</evidence>
<evidence type="ECO:0000256" key="4">
    <source>
        <dbReference type="ARBA" id="ARBA00023157"/>
    </source>
</evidence>
<comment type="similarity">
    <text evidence="2">Belongs to the thioredoxin family. DsbE subfamily.</text>
</comment>
<evidence type="ECO:0000313" key="8">
    <source>
        <dbReference type="Proteomes" id="UP000271003"/>
    </source>
</evidence>
<dbReference type="GO" id="GO:0017004">
    <property type="term" value="P:cytochrome complex assembly"/>
    <property type="evidence" value="ECO:0007669"/>
    <property type="project" value="UniProtKB-KW"/>
</dbReference>
<keyword evidence="5" id="KW-0676">Redox-active center</keyword>
<dbReference type="InterPro" id="IPR050553">
    <property type="entry name" value="Thioredoxin_ResA/DsbE_sf"/>
</dbReference>
<keyword evidence="8" id="KW-1185">Reference proteome</keyword>
<evidence type="ECO:0000259" key="6">
    <source>
        <dbReference type="PROSITE" id="PS51352"/>
    </source>
</evidence>
<dbReference type="InterPro" id="IPR013766">
    <property type="entry name" value="Thioredoxin_domain"/>
</dbReference>
<dbReference type="AlphaFoldDB" id="A0A2Z6ICN9"/>
<proteinExistence type="inferred from homology"/>
<comment type="subcellular location">
    <subcellularLocation>
        <location evidence="1">Cell envelope</location>
    </subcellularLocation>
</comment>
<keyword evidence="4" id="KW-1015">Disulfide bond</keyword>
<dbReference type="KEGG" id="sutt:SUTMEG_15810"/>
<dbReference type="OrthoDB" id="9811352at2"/>
<evidence type="ECO:0000256" key="2">
    <source>
        <dbReference type="ARBA" id="ARBA00007758"/>
    </source>
</evidence>
<dbReference type="EMBL" id="AP018786">
    <property type="protein sequence ID" value="BBF23690.1"/>
    <property type="molecule type" value="Genomic_DNA"/>
</dbReference>
<dbReference type="InterPro" id="IPR013740">
    <property type="entry name" value="Redoxin"/>
</dbReference>
<dbReference type="InterPro" id="IPR036249">
    <property type="entry name" value="Thioredoxin-like_sf"/>
</dbReference>
<dbReference type="CDD" id="cd03010">
    <property type="entry name" value="TlpA_like_DsbE"/>
    <property type="match status" value="1"/>
</dbReference>
<dbReference type="RefSeq" id="WP_120177272.1">
    <property type="nucleotide sequence ID" value="NZ_AP018786.1"/>
</dbReference>
<organism evidence="7 8">
    <name type="scientific">Sutterella megalosphaeroides</name>
    <dbReference type="NCBI Taxonomy" id="2494234"/>
    <lineage>
        <taxon>Bacteria</taxon>
        <taxon>Pseudomonadati</taxon>
        <taxon>Pseudomonadota</taxon>
        <taxon>Betaproteobacteria</taxon>
        <taxon>Burkholderiales</taxon>
        <taxon>Sutterellaceae</taxon>
        <taxon>Sutterella</taxon>
    </lineage>
</organism>
<feature type="domain" description="Thioredoxin" evidence="6">
    <location>
        <begin position="33"/>
        <end position="176"/>
    </location>
</feature>
<accession>A0A2Z6ICN9</accession>
<dbReference type="SUPFAM" id="SSF52833">
    <property type="entry name" value="Thioredoxin-like"/>
    <property type="match status" value="1"/>
</dbReference>
<dbReference type="InterPro" id="IPR004799">
    <property type="entry name" value="Periplasmic_diS_OxRdtase_DsbE"/>
</dbReference>